<dbReference type="PANTHER" id="PTHR11579">
    <property type="entry name" value="PROTEIN-L-ISOASPARTATE O-METHYLTRANSFERASE"/>
    <property type="match status" value="1"/>
</dbReference>
<dbReference type="Gene3D" id="3.40.50.150">
    <property type="entry name" value="Vaccinia Virus protein VP39"/>
    <property type="match status" value="1"/>
</dbReference>
<dbReference type="RefSeq" id="WP_150045139.1">
    <property type="nucleotide sequence ID" value="NZ_OW485601.1"/>
</dbReference>
<protein>
    <recommendedName>
        <fullName evidence="2">Protein-L-isoaspartate O-methyltransferase</fullName>
    </recommendedName>
    <alternativeName>
        <fullName evidence="3">Protein L-isoaspartyl methyltransferase</fullName>
    </alternativeName>
</protein>
<evidence type="ECO:0000256" key="2">
    <source>
        <dbReference type="ARBA" id="ARBA00013346"/>
    </source>
</evidence>
<evidence type="ECO:0000256" key="1">
    <source>
        <dbReference type="ARBA" id="ARBA00005369"/>
    </source>
</evidence>
<reference evidence="4 5" key="1">
    <citation type="submission" date="2019-09" db="EMBL/GenBank/DDBJ databases">
        <title>Genome sequence of Rhodovastum atsumiense, a diverse member of the Acetobacteraceae family of non-sulfur purple photosynthetic bacteria.</title>
        <authorList>
            <person name="Meyer T."/>
            <person name="Kyndt J."/>
        </authorList>
    </citation>
    <scope>NUCLEOTIDE SEQUENCE [LARGE SCALE GENOMIC DNA]</scope>
    <source>
        <strain evidence="4 5">DSM 21279</strain>
    </source>
</reference>
<dbReference type="PANTHER" id="PTHR11579:SF18">
    <property type="entry name" value="PROTEIN-L-ISOASPARTATE O-METHYLTRANSFERASE"/>
    <property type="match status" value="1"/>
</dbReference>
<dbReference type="InterPro" id="IPR000682">
    <property type="entry name" value="PCMT"/>
</dbReference>
<accession>A0A5M6ILE7</accession>
<comment type="caution">
    <text evidence="4">The sequence shown here is derived from an EMBL/GenBank/DDBJ whole genome shotgun (WGS) entry which is preliminary data.</text>
</comment>
<keyword evidence="4" id="KW-0808">Transferase</keyword>
<keyword evidence="5" id="KW-1185">Reference proteome</keyword>
<dbReference type="AlphaFoldDB" id="A0A5M6ILE7"/>
<dbReference type="GO" id="GO:0032259">
    <property type="term" value="P:methylation"/>
    <property type="evidence" value="ECO:0007669"/>
    <property type="project" value="UniProtKB-KW"/>
</dbReference>
<evidence type="ECO:0000256" key="3">
    <source>
        <dbReference type="ARBA" id="ARBA00030757"/>
    </source>
</evidence>
<dbReference type="OrthoDB" id="9798496at2"/>
<dbReference type="EMBL" id="VWPK01000071">
    <property type="protein sequence ID" value="KAA5608689.1"/>
    <property type="molecule type" value="Genomic_DNA"/>
</dbReference>
<dbReference type="GO" id="GO:0004719">
    <property type="term" value="F:protein-L-isoaspartate (D-aspartate) O-methyltransferase activity"/>
    <property type="evidence" value="ECO:0007669"/>
    <property type="project" value="InterPro"/>
</dbReference>
<comment type="similarity">
    <text evidence="1">Belongs to the methyltransferase superfamily. L-isoaspartyl/D-aspartyl protein methyltransferase family.</text>
</comment>
<dbReference type="SUPFAM" id="SSF53335">
    <property type="entry name" value="S-adenosyl-L-methionine-dependent methyltransferases"/>
    <property type="match status" value="1"/>
</dbReference>
<keyword evidence="4" id="KW-0489">Methyltransferase</keyword>
<dbReference type="Pfam" id="PF01135">
    <property type="entry name" value="PCMT"/>
    <property type="match status" value="1"/>
</dbReference>
<sequence>MNRHVIDTADARNLMVDGQLRPNKVTDPRVIGAMRSLPRERFLPPALAPLAYVDEDVRLANGRCLMEPMVLARLVQLADPQPDERVLVVGAGSGYGAAVIAATGARVVALEEDEDLLRLARGVLPALAPQVQIAVGPLAAGWRVGAPYDLIVIEGGFEQLPPAIPEQLRQDGGRLVGVRVVAGRVGQAVIGERGGHEPAVTSRPVFDCATPILPPMRYVPGFIF</sequence>
<evidence type="ECO:0000313" key="4">
    <source>
        <dbReference type="EMBL" id="KAA5608689.1"/>
    </source>
</evidence>
<name>A0A5M6ILE7_9PROT</name>
<proteinExistence type="inferred from homology"/>
<evidence type="ECO:0000313" key="5">
    <source>
        <dbReference type="Proteomes" id="UP000325255"/>
    </source>
</evidence>
<organism evidence="4 5">
    <name type="scientific">Rhodovastum atsumiense</name>
    <dbReference type="NCBI Taxonomy" id="504468"/>
    <lineage>
        <taxon>Bacteria</taxon>
        <taxon>Pseudomonadati</taxon>
        <taxon>Pseudomonadota</taxon>
        <taxon>Alphaproteobacteria</taxon>
        <taxon>Acetobacterales</taxon>
        <taxon>Acetobacteraceae</taxon>
        <taxon>Rhodovastum</taxon>
    </lineage>
</organism>
<dbReference type="InterPro" id="IPR029063">
    <property type="entry name" value="SAM-dependent_MTases_sf"/>
</dbReference>
<dbReference type="GO" id="GO:0005737">
    <property type="term" value="C:cytoplasm"/>
    <property type="evidence" value="ECO:0007669"/>
    <property type="project" value="TreeGrafter"/>
</dbReference>
<gene>
    <name evidence="4" type="ORF">F1189_27775</name>
</gene>
<dbReference type="Proteomes" id="UP000325255">
    <property type="component" value="Unassembled WGS sequence"/>
</dbReference>